<feature type="compositionally biased region" description="Polar residues" evidence="5">
    <location>
        <begin position="711"/>
        <end position="720"/>
    </location>
</feature>
<evidence type="ECO:0000313" key="8">
    <source>
        <dbReference type="Proteomes" id="UP001166286"/>
    </source>
</evidence>
<feature type="domain" description="Pre-rRNA-processing protein RIX1 N-terminal" evidence="6">
    <location>
        <begin position="9"/>
        <end position="209"/>
    </location>
</feature>
<dbReference type="SUPFAM" id="SSF48371">
    <property type="entry name" value="ARM repeat"/>
    <property type="match status" value="1"/>
</dbReference>
<evidence type="ECO:0000256" key="3">
    <source>
        <dbReference type="ARBA" id="ARBA00021502"/>
    </source>
</evidence>
<reference evidence="7" key="1">
    <citation type="submission" date="2023-03" db="EMBL/GenBank/DDBJ databases">
        <title>Complete genome of Cladonia borealis.</title>
        <authorList>
            <person name="Park H."/>
        </authorList>
    </citation>
    <scope>NUCLEOTIDE SEQUENCE</scope>
    <source>
        <strain evidence="7">ANT050790</strain>
    </source>
</reference>
<comment type="caution">
    <text evidence="7">The sequence shown here is derived from an EMBL/GenBank/DDBJ whole genome shotgun (WGS) entry which is preliminary data.</text>
</comment>
<proteinExistence type="inferred from homology"/>
<dbReference type="PANTHER" id="PTHR34105:SF1">
    <property type="entry name" value="PROLINE-, GLUTAMIC ACID- AND LEUCINE-RICH PROTEIN 1"/>
    <property type="match status" value="1"/>
</dbReference>
<feature type="compositionally biased region" description="Acidic residues" evidence="5">
    <location>
        <begin position="804"/>
        <end position="825"/>
    </location>
</feature>
<dbReference type="Pfam" id="PF08167">
    <property type="entry name" value="RIX1"/>
    <property type="match status" value="1"/>
</dbReference>
<evidence type="ECO:0000256" key="4">
    <source>
        <dbReference type="ARBA" id="ARBA00023242"/>
    </source>
</evidence>
<dbReference type="InterPro" id="IPR012583">
    <property type="entry name" value="RIX1_N"/>
</dbReference>
<dbReference type="InterPro" id="IPR016024">
    <property type="entry name" value="ARM-type_fold"/>
</dbReference>
<dbReference type="EMBL" id="JAFEKC020000009">
    <property type="protein sequence ID" value="KAK0512586.1"/>
    <property type="molecule type" value="Genomic_DNA"/>
</dbReference>
<evidence type="ECO:0000313" key="7">
    <source>
        <dbReference type="EMBL" id="KAK0512586.1"/>
    </source>
</evidence>
<feature type="region of interest" description="Disordered" evidence="5">
    <location>
        <begin position="615"/>
        <end position="645"/>
    </location>
</feature>
<keyword evidence="8" id="KW-1185">Reference proteome</keyword>
<dbReference type="GO" id="GO:0005634">
    <property type="term" value="C:nucleus"/>
    <property type="evidence" value="ECO:0007669"/>
    <property type="project" value="UniProtKB-SubCell"/>
</dbReference>
<accession>A0AA39R359</accession>
<evidence type="ECO:0000256" key="5">
    <source>
        <dbReference type="SAM" id="MobiDB-lite"/>
    </source>
</evidence>
<dbReference type="AlphaFoldDB" id="A0AA39R359"/>
<feature type="region of interest" description="Disordered" evidence="5">
    <location>
        <begin position="781"/>
        <end position="825"/>
    </location>
</feature>
<sequence length="825" mass="89454">MATSSSTLLRVVTQRLSNTPPTQLAHVAPILAGNISQCSEILSVPQVGALNKGSPDNAILVHKLKTQLSALLQERTPDARYAAVILIKATVEAGNYEILQGTAPWIKGLINILGRPDSLSTKRLCVITLTRIFLLTHDHQSLVREITTPALAGFIASCINLAQGTEIPSALQLIILQGLCELIGLHSTLFRPFLGQLQQLTLLLIAYTPSEASLENHVNPVSTPVADSARRLFVLLHVCSPKNTAGDEWTKSFECTLTTAQRTADRVFRAIVEDRKVSPGMTVAENIDVFHAMIDDHGLGTLNLPSWTGIYAGIERLDGLLRTLQAFIATKTSVSVVLPVSSMMELVYRVLSACRPTKDSRIRPEVGRDERDGFAAGLPQLHLSAMDLLSVTFLRMGSASAALVHPALEQMFWVLDDENDVDEIRLAAYRIFAYVLTKFGPSIPNSLAKSIARCLVLACEDIMPPQENLAQGGEASIMNEKQPGHESSTINADSYLKRKTPQRAVSSAPSVVQAAARELIPLALARLPDGFLSEVVRIQIDSTSIVMNYKEAMLASVLRTGTNKQGQRTNSSILPFLARAHPGDLGVEALLRPQLPLLQSQRTEQGVLTDEDEGIYGHQHRPEDNPSGVDHHDFGFSSIEHTPKTPMEPKDEIMQASGSQEHEVVAPPIKAASVIQLAPRRLLDSEVATAYNPSKRTWQDDATSDPIGGSDISTRGSTKPTEMGTPGKRARLTRDHLEHVLGPQQGSAAMSTASPAVGSRISEDAILKSSISEAVGAAGAQFDLQQGSEDESDFEMPTLHLGLDSDEEDDEEEYGEEEEEEDDGV</sequence>
<comment type="subcellular location">
    <subcellularLocation>
        <location evidence="1">Nucleus</location>
    </subcellularLocation>
</comment>
<keyword evidence="4" id="KW-0539">Nucleus</keyword>
<protein>
    <recommendedName>
        <fullName evidence="3">Pre-rRNA-processing protein RIX1</fullName>
    </recommendedName>
</protein>
<evidence type="ECO:0000256" key="1">
    <source>
        <dbReference type="ARBA" id="ARBA00004123"/>
    </source>
</evidence>
<organism evidence="7 8">
    <name type="scientific">Cladonia borealis</name>
    <dbReference type="NCBI Taxonomy" id="184061"/>
    <lineage>
        <taxon>Eukaryota</taxon>
        <taxon>Fungi</taxon>
        <taxon>Dikarya</taxon>
        <taxon>Ascomycota</taxon>
        <taxon>Pezizomycotina</taxon>
        <taxon>Lecanoromycetes</taxon>
        <taxon>OSLEUM clade</taxon>
        <taxon>Lecanoromycetidae</taxon>
        <taxon>Lecanorales</taxon>
        <taxon>Lecanorineae</taxon>
        <taxon>Cladoniaceae</taxon>
        <taxon>Cladonia</taxon>
    </lineage>
</organism>
<evidence type="ECO:0000256" key="2">
    <source>
        <dbReference type="ARBA" id="ARBA00010511"/>
    </source>
</evidence>
<feature type="region of interest" description="Disordered" evidence="5">
    <location>
        <begin position="695"/>
        <end position="728"/>
    </location>
</feature>
<dbReference type="GO" id="GO:0006364">
    <property type="term" value="P:rRNA processing"/>
    <property type="evidence" value="ECO:0007669"/>
    <property type="project" value="TreeGrafter"/>
</dbReference>
<feature type="compositionally biased region" description="Basic and acidic residues" evidence="5">
    <location>
        <begin position="620"/>
        <end position="634"/>
    </location>
</feature>
<dbReference type="PANTHER" id="PTHR34105">
    <property type="entry name" value="PROLINE-, GLUTAMIC ACID- AND LEUCINE-RICH PROTEIN 1"/>
    <property type="match status" value="1"/>
</dbReference>
<dbReference type="Proteomes" id="UP001166286">
    <property type="component" value="Unassembled WGS sequence"/>
</dbReference>
<comment type="similarity">
    <text evidence="2">Belongs to the RIX1/PELP1 family.</text>
</comment>
<evidence type="ECO:0000259" key="6">
    <source>
        <dbReference type="Pfam" id="PF08167"/>
    </source>
</evidence>
<gene>
    <name evidence="7" type="ORF">JMJ35_004603</name>
</gene>
<name>A0AA39R359_9LECA</name>